<dbReference type="Proteomes" id="UP000343317">
    <property type="component" value="Unassembled WGS sequence"/>
</dbReference>
<evidence type="ECO:0000313" key="3">
    <source>
        <dbReference type="EMBL" id="VVE40825.1"/>
    </source>
</evidence>
<dbReference type="GO" id="GO:0047689">
    <property type="term" value="F:aspartate racemase activity"/>
    <property type="evidence" value="ECO:0007669"/>
    <property type="project" value="UniProtKB-EC"/>
</dbReference>
<dbReference type="EMBL" id="CABPSM010000014">
    <property type="protein sequence ID" value="VVE40825.1"/>
    <property type="molecule type" value="Genomic_DNA"/>
</dbReference>
<dbReference type="PROSITE" id="PS00923">
    <property type="entry name" value="ASP_GLU_RACEMASE_1"/>
    <property type="match status" value="1"/>
</dbReference>
<protein>
    <submittedName>
        <fullName evidence="3">Aspartate racemase</fullName>
        <ecNumber evidence="3">5.1.1.13</ecNumber>
    </submittedName>
</protein>
<organism evidence="3 4">
    <name type="scientific">Pandoraea horticolens</name>
    <dbReference type="NCBI Taxonomy" id="2508298"/>
    <lineage>
        <taxon>Bacteria</taxon>
        <taxon>Pseudomonadati</taxon>
        <taxon>Pseudomonadota</taxon>
        <taxon>Betaproteobacteria</taxon>
        <taxon>Burkholderiales</taxon>
        <taxon>Burkholderiaceae</taxon>
        <taxon>Pandoraea</taxon>
    </lineage>
</organism>
<keyword evidence="4" id="KW-1185">Reference proteome</keyword>
<comment type="similarity">
    <text evidence="1">Belongs to the aspartate/glutamate racemases family.</text>
</comment>
<name>A0A5E4XXN7_9BURK</name>
<dbReference type="PANTHER" id="PTHR21198:SF7">
    <property type="entry name" value="ASPARTATE-GLUTAMATE RACEMASE FAMILY"/>
    <property type="match status" value="1"/>
</dbReference>
<keyword evidence="2 3" id="KW-0413">Isomerase</keyword>
<dbReference type="InterPro" id="IPR015942">
    <property type="entry name" value="Asp/Glu/hydantoin_racemase"/>
</dbReference>
<dbReference type="Gene3D" id="3.40.50.1860">
    <property type="match status" value="2"/>
</dbReference>
<dbReference type="SUPFAM" id="SSF53681">
    <property type="entry name" value="Aspartate/glutamate racemase"/>
    <property type="match status" value="2"/>
</dbReference>
<dbReference type="Pfam" id="PF01177">
    <property type="entry name" value="Asp_Glu_race"/>
    <property type="match status" value="1"/>
</dbReference>
<reference evidence="3 4" key="1">
    <citation type="submission" date="2019-08" db="EMBL/GenBank/DDBJ databases">
        <authorList>
            <person name="Peeters C."/>
        </authorList>
    </citation>
    <scope>NUCLEOTIDE SEQUENCE [LARGE SCALE GENOMIC DNA]</scope>
    <source>
        <strain evidence="3 4">LMG 31112</strain>
    </source>
</reference>
<dbReference type="NCBIfam" id="TIGR00035">
    <property type="entry name" value="asp_race"/>
    <property type="match status" value="1"/>
</dbReference>
<dbReference type="PANTHER" id="PTHR21198">
    <property type="entry name" value="GLUTAMATE RACEMASE"/>
    <property type="match status" value="1"/>
</dbReference>
<evidence type="ECO:0000256" key="2">
    <source>
        <dbReference type="ARBA" id="ARBA00023235"/>
    </source>
</evidence>
<evidence type="ECO:0000256" key="1">
    <source>
        <dbReference type="ARBA" id="ARBA00007847"/>
    </source>
</evidence>
<dbReference type="EC" id="5.1.1.13" evidence="3"/>
<accession>A0A5E4XXN7</accession>
<dbReference type="AlphaFoldDB" id="A0A5E4XXN7"/>
<sequence length="270" mass="28359">MGRALCGGPGPLTARDPVFCRSPPIVIIMNSHATLGILGGMGPAAGIDLCRKIVDQHPASRDQDHIPFILYSVPQIPDRTEALLRDGDSPLDGMLDGVHALEQSGVGCIAIACNTAHAWLDALRHRTRLPVLDVVEAVAGELSTCVAPGAPIGLMATEGTHHANVYRPRLEALGYRFVQAAEPLAHQALVNEGIRLTKAGDVRRGGEALAMAIEQLLAAGAQRVILGCTEIPVALATCETPLGRFGLDASAALARTCIAWSLAHERPAHA</sequence>
<proteinExistence type="inferred from homology"/>
<dbReference type="InterPro" id="IPR018187">
    <property type="entry name" value="Asp/Glu_racemase_AS_1"/>
</dbReference>
<dbReference type="InterPro" id="IPR004380">
    <property type="entry name" value="Asp_race"/>
</dbReference>
<gene>
    <name evidence="3" type="ORF">PHO31112_04137</name>
</gene>
<evidence type="ECO:0000313" key="4">
    <source>
        <dbReference type="Proteomes" id="UP000343317"/>
    </source>
</evidence>
<dbReference type="InterPro" id="IPR001920">
    <property type="entry name" value="Asp/Glu_race"/>
</dbReference>